<dbReference type="EMBL" id="JARPMG010000012">
    <property type="protein sequence ID" value="KAJ8097195.1"/>
    <property type="molecule type" value="Genomic_DNA"/>
</dbReference>
<accession>A0AAD7VQI5</accession>
<proteinExistence type="predicted"/>
<dbReference type="AlphaFoldDB" id="A0AAD7VQI5"/>
<gene>
    <name evidence="1" type="ORF">POJ06DRAFT_241195</name>
</gene>
<dbReference type="GO" id="GO:0003824">
    <property type="term" value="F:catalytic activity"/>
    <property type="evidence" value="ECO:0007669"/>
    <property type="project" value="InterPro"/>
</dbReference>
<protein>
    <submittedName>
        <fullName evidence="1">Uncharacterized protein</fullName>
    </submittedName>
</protein>
<name>A0AAD7VQI5_9ASCO</name>
<dbReference type="PANTHER" id="PTHR46044">
    <property type="entry name" value="NITRILASE"/>
    <property type="match status" value="1"/>
</dbReference>
<dbReference type="Proteomes" id="UP001217417">
    <property type="component" value="Unassembled WGS sequence"/>
</dbReference>
<dbReference type="Gene3D" id="3.60.110.10">
    <property type="entry name" value="Carbon-nitrogen hydrolase"/>
    <property type="match status" value="1"/>
</dbReference>
<dbReference type="InterPro" id="IPR044149">
    <property type="entry name" value="Nitrilases_CHs"/>
</dbReference>
<evidence type="ECO:0000313" key="2">
    <source>
        <dbReference type="Proteomes" id="UP001217417"/>
    </source>
</evidence>
<dbReference type="RefSeq" id="XP_056040645.1">
    <property type="nucleotide sequence ID" value="XM_056186121.1"/>
</dbReference>
<evidence type="ECO:0000313" key="1">
    <source>
        <dbReference type="EMBL" id="KAJ8097195.1"/>
    </source>
</evidence>
<dbReference type="InterPro" id="IPR036526">
    <property type="entry name" value="C-N_Hydrolase_sf"/>
</dbReference>
<reference evidence="1" key="1">
    <citation type="submission" date="2023-03" db="EMBL/GenBank/DDBJ databases">
        <title>Near-Complete genome sequence of Lipomyces tetrasporous NRRL Y-64009, an oleaginous yeast capable of growing on lignocellulosic hydrolysates.</title>
        <authorList>
            <consortium name="Lawrence Berkeley National Laboratory"/>
            <person name="Jagtap S.S."/>
            <person name="Liu J.-J."/>
            <person name="Walukiewicz H.E."/>
            <person name="Pangilinan J."/>
            <person name="Lipzen A."/>
            <person name="Ahrendt S."/>
            <person name="Koriabine M."/>
            <person name="Cobaugh K."/>
            <person name="Salamov A."/>
            <person name="Yoshinaga Y."/>
            <person name="Ng V."/>
            <person name="Daum C."/>
            <person name="Grigoriev I.V."/>
            <person name="Slininger P.J."/>
            <person name="Dien B.S."/>
            <person name="Jin Y.-S."/>
            <person name="Rao C.V."/>
        </authorList>
    </citation>
    <scope>NUCLEOTIDE SEQUENCE</scope>
    <source>
        <strain evidence="1">NRRL Y-64009</strain>
    </source>
</reference>
<keyword evidence="2" id="KW-1185">Reference proteome</keyword>
<organism evidence="1 2">
    <name type="scientific">Lipomyces tetrasporus</name>
    <dbReference type="NCBI Taxonomy" id="54092"/>
    <lineage>
        <taxon>Eukaryota</taxon>
        <taxon>Fungi</taxon>
        <taxon>Dikarya</taxon>
        <taxon>Ascomycota</taxon>
        <taxon>Saccharomycotina</taxon>
        <taxon>Lipomycetes</taxon>
        <taxon>Lipomycetales</taxon>
        <taxon>Lipomycetaceae</taxon>
        <taxon>Lipomyces</taxon>
    </lineage>
</organism>
<sequence length="196" mass="21562">MSFCVPLMVWPTRVLARITSSENKKAGLPVPIVGRGANYDNVAANRTRAAAHCFESKCFGVPCARFLDQHAIETIAAKSYAPDVVTDSLQRSPRGVTMFLNPTGAPFPSFIVSSQTGEHKVKDCLQTEEGVLYADMDLDDCIEGKQYHDVLGGYQKLDVFQLMVNRSRREPAVFSDDVWVSPSPKAAITETQYGNV</sequence>
<dbReference type="SUPFAM" id="SSF56317">
    <property type="entry name" value="Carbon-nitrogen hydrolase"/>
    <property type="match status" value="1"/>
</dbReference>
<comment type="caution">
    <text evidence="1">The sequence shown here is derived from an EMBL/GenBank/DDBJ whole genome shotgun (WGS) entry which is preliminary data.</text>
</comment>
<dbReference type="PANTHER" id="PTHR46044:SF2">
    <property type="entry name" value="CN HYDROLASE DOMAIN-CONTAINING PROTEIN"/>
    <property type="match status" value="1"/>
</dbReference>
<dbReference type="GeneID" id="80881287"/>